<protein>
    <submittedName>
        <fullName evidence="14">Putative TonB-dependent receptor</fullName>
    </submittedName>
</protein>
<keyword evidence="2 10" id="KW-0813">Transport</keyword>
<accession>A0A1S7LJE5</accession>
<dbReference type="PANTHER" id="PTHR30069">
    <property type="entry name" value="TONB-DEPENDENT OUTER MEMBRANE RECEPTOR"/>
    <property type="match status" value="1"/>
</dbReference>
<evidence type="ECO:0000256" key="2">
    <source>
        <dbReference type="ARBA" id="ARBA00022448"/>
    </source>
</evidence>
<dbReference type="Pfam" id="PF00593">
    <property type="entry name" value="TonB_dep_Rec_b-barrel"/>
    <property type="match status" value="1"/>
</dbReference>
<dbReference type="InterPro" id="IPR037066">
    <property type="entry name" value="Plug_dom_sf"/>
</dbReference>
<keyword evidence="3 10" id="KW-1134">Transmembrane beta strand</keyword>
<dbReference type="EMBL" id="LO017727">
    <property type="protein sequence ID" value="CRH07015.1"/>
    <property type="molecule type" value="Genomic_DNA"/>
</dbReference>
<evidence type="ECO:0000256" key="8">
    <source>
        <dbReference type="ARBA" id="ARBA00023170"/>
    </source>
</evidence>
<feature type="domain" description="TonB-dependent receptor plug" evidence="13">
    <location>
        <begin position="38"/>
        <end position="139"/>
    </location>
</feature>
<keyword evidence="9 10" id="KW-0998">Cell outer membrane</keyword>
<evidence type="ECO:0000256" key="1">
    <source>
        <dbReference type="ARBA" id="ARBA00004571"/>
    </source>
</evidence>
<evidence type="ECO:0000256" key="7">
    <source>
        <dbReference type="ARBA" id="ARBA00023136"/>
    </source>
</evidence>
<keyword evidence="4 10" id="KW-0812">Transmembrane</keyword>
<dbReference type="Pfam" id="PF07715">
    <property type="entry name" value="Plug"/>
    <property type="match status" value="1"/>
</dbReference>
<proteinExistence type="inferred from homology"/>
<keyword evidence="8 14" id="KW-0675">Receptor</keyword>
<dbReference type="InterPro" id="IPR036942">
    <property type="entry name" value="Beta-barrel_TonB_sf"/>
</dbReference>
<comment type="similarity">
    <text evidence="10 11">Belongs to the TonB-dependent receptor family.</text>
</comment>
<evidence type="ECO:0000259" key="13">
    <source>
        <dbReference type="Pfam" id="PF07715"/>
    </source>
</evidence>
<name>A0A1S7LJE5_MAGMO</name>
<dbReference type="Gene3D" id="2.170.130.10">
    <property type="entry name" value="TonB-dependent receptor, plug domain"/>
    <property type="match status" value="1"/>
</dbReference>
<evidence type="ECO:0000256" key="5">
    <source>
        <dbReference type="ARBA" id="ARBA00022729"/>
    </source>
</evidence>
<feature type="domain" description="TonB-dependent receptor-like beta-barrel" evidence="12">
    <location>
        <begin position="261"/>
        <end position="619"/>
    </location>
</feature>
<dbReference type="GO" id="GO:0015344">
    <property type="term" value="F:siderophore uptake transmembrane transporter activity"/>
    <property type="evidence" value="ECO:0007669"/>
    <property type="project" value="TreeGrafter"/>
</dbReference>
<evidence type="ECO:0000256" key="3">
    <source>
        <dbReference type="ARBA" id="ARBA00022452"/>
    </source>
</evidence>
<dbReference type="GO" id="GO:0044718">
    <property type="term" value="P:siderophore transmembrane transport"/>
    <property type="evidence" value="ECO:0007669"/>
    <property type="project" value="TreeGrafter"/>
</dbReference>
<reference evidence="14" key="1">
    <citation type="submission" date="2015-04" db="EMBL/GenBank/DDBJ databases">
        <authorList>
            <person name="Syromyatnikov M.Y."/>
            <person name="Popov V.N."/>
        </authorList>
    </citation>
    <scope>NUCLEOTIDE SEQUENCE</scope>
    <source>
        <strain evidence="14">MO-1</strain>
    </source>
</reference>
<evidence type="ECO:0000256" key="9">
    <source>
        <dbReference type="ARBA" id="ARBA00023237"/>
    </source>
</evidence>
<dbReference type="GO" id="GO:0009279">
    <property type="term" value="C:cell outer membrane"/>
    <property type="evidence" value="ECO:0007669"/>
    <property type="project" value="UniProtKB-SubCell"/>
</dbReference>
<dbReference type="PROSITE" id="PS52016">
    <property type="entry name" value="TONB_DEPENDENT_REC_3"/>
    <property type="match status" value="1"/>
</dbReference>
<sequence>MLVRPVQADAHSDEAQLLSLLNEMTELATKTRMNQDYVPGVVSVLHGHQLERQGVATVFEALGRIPGVEIAGYDTVSFRNLKIWGSGKHKVMLDGMALDDAVQADASPPLMLPIEMVDRIEVIRGPGSATHGEYAFAGVINIITRKQIRRGWVQFDSFDGKGVGGQWSEKTGAIDWQMHLHYNDSPGQDLQVGEDILYSMGLGALSNAPGSAPNSYRNRSLIVQGEMADWSLQGFFLEARWSAGGGITSVLPPADTGHVYVEQNSGLQLSYRGHLQGDWDLQAAVGWRGYGVLQNREPFYPAGVVNTGGMTMSSHVQENRYDLSADLIYKGFSDHTLLMGAAASRLKLQDVWSAGDYDPTTFATIPWQRFSPDSAWMGQGVSRTILSLYGQDQWTIHDKLSMNVGLRFDRYSDLKDALTPRVALVYRQSGQRIYKAQYAQAFRPPTFLEKSLQGPGLAGNPDVRPETMRSVELSHIRKAVDNTLSLNLFYSEYNDLIEFANGTYDNSRDAISYGVEVEYNWQPTAKTSLHAGFTAMRLLDEEDHEPFALTTDLLGFLHLSHQLTPSLQLFGTLRATGPYHRSKTDSRPELDPQLIFNTGGDWQLPKMQDLSLGWKVTNLFNSNLRTPTATASAYSEDFPTHLRAIWLKLSYRFQ</sequence>
<evidence type="ECO:0000313" key="14">
    <source>
        <dbReference type="EMBL" id="CRH07015.1"/>
    </source>
</evidence>
<organism evidence="14">
    <name type="scientific">Magnetococcus massalia (strain MO-1)</name>
    <dbReference type="NCBI Taxonomy" id="451514"/>
    <lineage>
        <taxon>Bacteria</taxon>
        <taxon>Pseudomonadati</taxon>
        <taxon>Pseudomonadota</taxon>
        <taxon>Magnetococcia</taxon>
        <taxon>Magnetococcales</taxon>
        <taxon>Magnetococcaceae</taxon>
        <taxon>Magnetococcus</taxon>
    </lineage>
</organism>
<comment type="subcellular location">
    <subcellularLocation>
        <location evidence="1 10">Cell outer membrane</location>
        <topology evidence="1 10">Multi-pass membrane protein</topology>
    </subcellularLocation>
</comment>
<dbReference type="SUPFAM" id="SSF56935">
    <property type="entry name" value="Porins"/>
    <property type="match status" value="1"/>
</dbReference>
<dbReference type="InterPro" id="IPR039426">
    <property type="entry name" value="TonB-dep_rcpt-like"/>
</dbReference>
<evidence type="ECO:0000256" key="4">
    <source>
        <dbReference type="ARBA" id="ARBA00022692"/>
    </source>
</evidence>
<evidence type="ECO:0000256" key="6">
    <source>
        <dbReference type="ARBA" id="ARBA00023077"/>
    </source>
</evidence>
<evidence type="ECO:0000259" key="12">
    <source>
        <dbReference type="Pfam" id="PF00593"/>
    </source>
</evidence>
<evidence type="ECO:0000256" key="11">
    <source>
        <dbReference type="RuleBase" id="RU003357"/>
    </source>
</evidence>
<keyword evidence="6 11" id="KW-0798">TonB box</keyword>
<dbReference type="AlphaFoldDB" id="A0A1S7LJE5"/>
<dbReference type="Gene3D" id="2.40.170.20">
    <property type="entry name" value="TonB-dependent receptor, beta-barrel domain"/>
    <property type="match status" value="1"/>
</dbReference>
<dbReference type="PANTHER" id="PTHR30069:SF29">
    <property type="entry name" value="HEMOGLOBIN AND HEMOGLOBIN-HAPTOGLOBIN-BINDING PROTEIN 1-RELATED"/>
    <property type="match status" value="1"/>
</dbReference>
<keyword evidence="7 10" id="KW-0472">Membrane</keyword>
<gene>
    <name evidence="14" type="ORF">MAGMO_2868</name>
</gene>
<dbReference type="InterPro" id="IPR012910">
    <property type="entry name" value="Plug_dom"/>
</dbReference>
<dbReference type="InterPro" id="IPR000531">
    <property type="entry name" value="Beta-barrel_TonB"/>
</dbReference>
<evidence type="ECO:0000256" key="10">
    <source>
        <dbReference type="PROSITE-ProRule" id="PRU01360"/>
    </source>
</evidence>
<keyword evidence="5" id="KW-0732">Signal</keyword>